<comment type="caution">
    <text evidence="1">The sequence shown here is derived from an EMBL/GenBank/DDBJ whole genome shotgun (WGS) entry which is preliminary data.</text>
</comment>
<dbReference type="InterPro" id="IPR053157">
    <property type="entry name" value="Sterol_Uptake_Regulator"/>
</dbReference>
<dbReference type="EMBL" id="JAGMVJ010000015">
    <property type="protein sequence ID" value="KAH7080877.1"/>
    <property type="molecule type" value="Genomic_DNA"/>
</dbReference>
<dbReference type="Pfam" id="PF11951">
    <property type="entry name" value="Fungal_trans_2"/>
    <property type="match status" value="1"/>
</dbReference>
<accession>A0A8K0VVD8</accession>
<gene>
    <name evidence="1" type="ORF">FB567DRAFT_448973</name>
</gene>
<keyword evidence="2" id="KW-1185">Reference proteome</keyword>
<dbReference type="Proteomes" id="UP000813461">
    <property type="component" value="Unassembled WGS sequence"/>
</dbReference>
<protein>
    <submittedName>
        <fullName evidence="1">Uncharacterized protein</fullName>
    </submittedName>
</protein>
<dbReference type="PANTHER" id="PTHR47784:SF5">
    <property type="entry name" value="STEROL UPTAKE CONTROL PROTEIN 2"/>
    <property type="match status" value="1"/>
</dbReference>
<evidence type="ECO:0000313" key="1">
    <source>
        <dbReference type="EMBL" id="KAH7080877.1"/>
    </source>
</evidence>
<evidence type="ECO:0000313" key="2">
    <source>
        <dbReference type="Proteomes" id="UP000813461"/>
    </source>
</evidence>
<proteinExistence type="predicted"/>
<sequence length="322" mass="36503">MKMILRHFISKTIATLSPGTAAQNAWHEALPRLAARDRFVLNGILAVGYLHASTLVDAAPVRESYRDIAATQMNIGMIQYRTELQSVTTKNAESLFAFQTMITTFVFFTSNIECKETLAPLRGHHMSGEQRKAICSALILSVCRTFRSMRGVLVILVPCYHFLRSGVFEPVLERDWWPAPIPVTAEEIEQDKILRLLETMWARPGISYDFALLSRLTDCAFPGDIPGEKTFDWTAVLHWPVQLSLEFMTMLDQRRMEAWVLMAHYAILPNKAQFSPWLDGFAVNMVTTSALVIGEENWDWIKWPAEVVGVDLKSLQPTVPET</sequence>
<dbReference type="OrthoDB" id="5386330at2759"/>
<organism evidence="1 2">
    <name type="scientific">Paraphoma chrysanthemicola</name>
    <dbReference type="NCBI Taxonomy" id="798071"/>
    <lineage>
        <taxon>Eukaryota</taxon>
        <taxon>Fungi</taxon>
        <taxon>Dikarya</taxon>
        <taxon>Ascomycota</taxon>
        <taxon>Pezizomycotina</taxon>
        <taxon>Dothideomycetes</taxon>
        <taxon>Pleosporomycetidae</taxon>
        <taxon>Pleosporales</taxon>
        <taxon>Pleosporineae</taxon>
        <taxon>Phaeosphaeriaceae</taxon>
        <taxon>Paraphoma</taxon>
    </lineage>
</organism>
<dbReference type="AlphaFoldDB" id="A0A8K0VVD8"/>
<dbReference type="InterPro" id="IPR021858">
    <property type="entry name" value="Fun_TF"/>
</dbReference>
<dbReference type="GO" id="GO:0001228">
    <property type="term" value="F:DNA-binding transcription activator activity, RNA polymerase II-specific"/>
    <property type="evidence" value="ECO:0007669"/>
    <property type="project" value="TreeGrafter"/>
</dbReference>
<name>A0A8K0VVD8_9PLEO</name>
<dbReference type="PANTHER" id="PTHR47784">
    <property type="entry name" value="STEROL UPTAKE CONTROL PROTEIN 2"/>
    <property type="match status" value="1"/>
</dbReference>
<reference evidence="1" key="1">
    <citation type="journal article" date="2021" name="Nat. Commun.">
        <title>Genetic determinants of endophytism in the Arabidopsis root mycobiome.</title>
        <authorList>
            <person name="Mesny F."/>
            <person name="Miyauchi S."/>
            <person name="Thiergart T."/>
            <person name="Pickel B."/>
            <person name="Atanasova L."/>
            <person name="Karlsson M."/>
            <person name="Huettel B."/>
            <person name="Barry K.W."/>
            <person name="Haridas S."/>
            <person name="Chen C."/>
            <person name="Bauer D."/>
            <person name="Andreopoulos W."/>
            <person name="Pangilinan J."/>
            <person name="LaButti K."/>
            <person name="Riley R."/>
            <person name="Lipzen A."/>
            <person name="Clum A."/>
            <person name="Drula E."/>
            <person name="Henrissat B."/>
            <person name="Kohler A."/>
            <person name="Grigoriev I.V."/>
            <person name="Martin F.M."/>
            <person name="Hacquard S."/>
        </authorList>
    </citation>
    <scope>NUCLEOTIDE SEQUENCE</scope>
    <source>
        <strain evidence="1">MPI-SDFR-AT-0120</strain>
    </source>
</reference>